<accession>A0ABQ6PAV3</accession>
<gene>
    <name evidence="1" type="ORF">NUTIK01_28240</name>
</gene>
<keyword evidence="2" id="KW-1185">Reference proteome</keyword>
<proteinExistence type="predicted"/>
<sequence>MRFAGDSVAVSVHLGAIAWFITVDRGCSCRPSFIASPPIVTGLRGAGTQYACFDRQAIVLWFNRFADLKWAGMGFACFGRQAVIQRLNAFTGLKWADMGGVCFCRQIIGR</sequence>
<name>A0ABQ6PAV3_9SPHN</name>
<evidence type="ECO:0000313" key="2">
    <source>
        <dbReference type="Proteomes" id="UP001187221"/>
    </source>
</evidence>
<reference evidence="1 2" key="1">
    <citation type="submission" date="2023-06" db="EMBL/GenBank/DDBJ databases">
        <title>Draft genome sequence of Novosphingobium sp. strain IK01.</title>
        <authorList>
            <person name="Hatamoto M."/>
            <person name="Ikarashi T."/>
            <person name="Yamaguchi T."/>
        </authorList>
    </citation>
    <scope>NUCLEOTIDE SEQUENCE [LARGE SCALE GENOMIC DNA]</scope>
    <source>
        <strain evidence="1 2">IK01</strain>
    </source>
</reference>
<dbReference type="EMBL" id="BTFW01000001">
    <property type="protein sequence ID" value="GMM62047.1"/>
    <property type="molecule type" value="Genomic_DNA"/>
</dbReference>
<comment type="caution">
    <text evidence="1">The sequence shown here is derived from an EMBL/GenBank/DDBJ whole genome shotgun (WGS) entry which is preliminary data.</text>
</comment>
<protein>
    <recommendedName>
        <fullName evidence="3">Transposase</fullName>
    </recommendedName>
</protein>
<dbReference type="Proteomes" id="UP001187221">
    <property type="component" value="Unassembled WGS sequence"/>
</dbReference>
<evidence type="ECO:0008006" key="3">
    <source>
        <dbReference type="Google" id="ProtNLM"/>
    </source>
</evidence>
<evidence type="ECO:0000313" key="1">
    <source>
        <dbReference type="EMBL" id="GMM62047.1"/>
    </source>
</evidence>
<organism evidence="1 2">
    <name type="scientific">Novosphingobium pituita</name>
    <dbReference type="NCBI Taxonomy" id="3056842"/>
    <lineage>
        <taxon>Bacteria</taxon>
        <taxon>Pseudomonadati</taxon>
        <taxon>Pseudomonadota</taxon>
        <taxon>Alphaproteobacteria</taxon>
        <taxon>Sphingomonadales</taxon>
        <taxon>Sphingomonadaceae</taxon>
        <taxon>Novosphingobium</taxon>
    </lineage>
</organism>